<reference evidence="3 4" key="1">
    <citation type="submission" date="2014-08" db="EMBL/GenBank/DDBJ databases">
        <title>Genome sequences of NCPPB Pectobacterium isolates.</title>
        <authorList>
            <person name="Glover R.H."/>
            <person name="Sapp M."/>
            <person name="Elphinstone J."/>
        </authorList>
    </citation>
    <scope>NUCLEOTIDE SEQUENCE [LARGE SCALE GENOMIC DNA]</scope>
    <source>
        <strain evidence="1 3">NCPPB 3701</strain>
        <strain evidence="2 4">NCPPB3702</strain>
    </source>
</reference>
<name>A0AAW3EBY7_9GAMM</name>
<evidence type="ECO:0000313" key="1">
    <source>
        <dbReference type="EMBL" id="KFX02715.1"/>
    </source>
</evidence>
<sequence>MNNIHCVTDKALYDALNQSQISMGEMSDLFLDRGIIISKRTPRKDLAKNFSKFNHDYYDHQKIASYLGGGTRKERSTSKIIESEINDDVILAAADELKANIEKENDLCQVYKSNGKIYVSITYLSTNYGRSDFKQVIKKEALIEVERQKNSYVIRRPDNEQVENYEANLLANIEKEIQKNNSEGEVEEEIPPLSIKEISMEDLTDPDMRTIFFTKLITSLEGLILEDVTDAYVYHPKPERLEEEDGNTDTGVHVSRASLKGEGVLKSEELSSLYERGFYIWKIKWVAKENVPDPDIYEFEAQFSNQEKFKDFSYSAKSVKKYKGSGKYNKNFVSLTKSEENKFLKLIESAAYSIIIDLEAQAQGE</sequence>
<proteinExistence type="predicted"/>
<keyword evidence="4" id="KW-1185">Reference proteome</keyword>
<dbReference type="EMBL" id="JQHP01000016">
    <property type="protein sequence ID" value="KFX02715.1"/>
    <property type="molecule type" value="Genomic_DNA"/>
</dbReference>
<dbReference type="AlphaFoldDB" id="A0AAW3EBY7"/>
<evidence type="ECO:0000313" key="2">
    <source>
        <dbReference type="EMBL" id="KGA26604.1"/>
    </source>
</evidence>
<dbReference type="Proteomes" id="UP000029436">
    <property type="component" value="Unassembled WGS sequence"/>
</dbReference>
<accession>A0AAW3EBY7</accession>
<evidence type="ECO:0000313" key="3">
    <source>
        <dbReference type="Proteomes" id="UP000029257"/>
    </source>
</evidence>
<gene>
    <name evidence="1" type="ORF">JV38_21475</name>
    <name evidence="2" type="ORF">KU73_20845</name>
</gene>
<evidence type="ECO:0000313" key="4">
    <source>
        <dbReference type="Proteomes" id="UP000029436"/>
    </source>
</evidence>
<comment type="caution">
    <text evidence="1">The sequence shown here is derived from an EMBL/GenBank/DDBJ whole genome shotgun (WGS) entry which is preliminary data.</text>
</comment>
<dbReference type="EMBL" id="JQOH01000014">
    <property type="protein sequence ID" value="KGA26604.1"/>
    <property type="molecule type" value="Genomic_DNA"/>
</dbReference>
<protein>
    <submittedName>
        <fullName evidence="1">Uncharacterized protein</fullName>
    </submittedName>
</protein>
<organism evidence="1 3">
    <name type="scientific">Pectobacterium wasabiae</name>
    <dbReference type="NCBI Taxonomy" id="55208"/>
    <lineage>
        <taxon>Bacteria</taxon>
        <taxon>Pseudomonadati</taxon>
        <taxon>Pseudomonadota</taxon>
        <taxon>Gammaproteobacteria</taxon>
        <taxon>Enterobacterales</taxon>
        <taxon>Pectobacteriaceae</taxon>
        <taxon>Pectobacterium</taxon>
    </lineage>
</organism>
<dbReference type="Proteomes" id="UP000029257">
    <property type="component" value="Unassembled WGS sequence"/>
</dbReference>